<reference evidence="3 4" key="2">
    <citation type="submission" date="2018-11" db="EMBL/GenBank/DDBJ databases">
        <authorList>
            <consortium name="Pathogen Informatics"/>
        </authorList>
    </citation>
    <scope>NUCLEOTIDE SEQUENCE [LARGE SCALE GENOMIC DNA]</scope>
</reference>
<sequence>MKVPRRRTLFIKFIFIIPAVWLCVVIFFSATGNDNKVDADNIEVALKKHPKDLAPPVINQIQGFGPPMKMKEDKEVEVEVKHKQEEKMNEGLEGGVDCKDAELPVDNSTFTSKNWRQ</sequence>
<evidence type="ECO:0000256" key="1">
    <source>
        <dbReference type="SAM" id="MobiDB-lite"/>
    </source>
</evidence>
<keyword evidence="2" id="KW-0812">Transmembrane</keyword>
<evidence type="ECO:0000313" key="5">
    <source>
        <dbReference type="WBParaSite" id="TCNE_0001335101-mRNA-1"/>
    </source>
</evidence>
<evidence type="ECO:0000313" key="4">
    <source>
        <dbReference type="Proteomes" id="UP000050794"/>
    </source>
</evidence>
<keyword evidence="2" id="KW-1133">Transmembrane helix</keyword>
<accession>A0A183UXY1</accession>
<reference evidence="5" key="1">
    <citation type="submission" date="2016-06" db="UniProtKB">
        <authorList>
            <consortium name="WormBaseParasite"/>
        </authorList>
    </citation>
    <scope>IDENTIFICATION</scope>
</reference>
<evidence type="ECO:0000256" key="2">
    <source>
        <dbReference type="SAM" id="Phobius"/>
    </source>
</evidence>
<keyword evidence="4" id="KW-1185">Reference proteome</keyword>
<evidence type="ECO:0000313" key="3">
    <source>
        <dbReference type="EMBL" id="VDM44672.1"/>
    </source>
</evidence>
<feature type="transmembrane region" description="Helical" evidence="2">
    <location>
        <begin position="9"/>
        <end position="30"/>
    </location>
</feature>
<proteinExistence type="predicted"/>
<dbReference type="EMBL" id="UYWY01021682">
    <property type="protein sequence ID" value="VDM44672.1"/>
    <property type="molecule type" value="Genomic_DNA"/>
</dbReference>
<feature type="compositionally biased region" description="Polar residues" evidence="1">
    <location>
        <begin position="106"/>
        <end position="117"/>
    </location>
</feature>
<dbReference type="WBParaSite" id="TCNE_0001335101-mRNA-1">
    <property type="protein sequence ID" value="TCNE_0001335101-mRNA-1"/>
    <property type="gene ID" value="TCNE_0001335101"/>
</dbReference>
<name>A0A183UXY1_TOXCA</name>
<protein>
    <submittedName>
        <fullName evidence="5">Transmembrane protein</fullName>
    </submittedName>
</protein>
<feature type="region of interest" description="Disordered" evidence="1">
    <location>
        <begin position="82"/>
        <end position="117"/>
    </location>
</feature>
<gene>
    <name evidence="3" type="ORF">TCNE_LOCUS13351</name>
</gene>
<organism evidence="4 5">
    <name type="scientific">Toxocara canis</name>
    <name type="common">Canine roundworm</name>
    <dbReference type="NCBI Taxonomy" id="6265"/>
    <lineage>
        <taxon>Eukaryota</taxon>
        <taxon>Metazoa</taxon>
        <taxon>Ecdysozoa</taxon>
        <taxon>Nematoda</taxon>
        <taxon>Chromadorea</taxon>
        <taxon>Rhabditida</taxon>
        <taxon>Spirurina</taxon>
        <taxon>Ascaridomorpha</taxon>
        <taxon>Ascaridoidea</taxon>
        <taxon>Toxocaridae</taxon>
        <taxon>Toxocara</taxon>
    </lineage>
</organism>
<keyword evidence="2" id="KW-0472">Membrane</keyword>
<dbReference type="Proteomes" id="UP000050794">
    <property type="component" value="Unassembled WGS sequence"/>
</dbReference>
<dbReference type="AlphaFoldDB" id="A0A183UXY1"/>
<feature type="compositionally biased region" description="Basic and acidic residues" evidence="1">
    <location>
        <begin position="82"/>
        <end position="102"/>
    </location>
</feature>